<comment type="caution">
    <text evidence="1">The sequence shown here is derived from an EMBL/GenBank/DDBJ whole genome shotgun (WGS) entry which is preliminary data.</text>
</comment>
<gene>
    <name evidence="1" type="primary">LITAF</name>
    <name evidence="1" type="ORF">GBF38_022514</name>
</gene>
<keyword evidence="2" id="KW-1185">Reference proteome</keyword>
<reference evidence="1" key="1">
    <citation type="submission" date="2020-04" db="EMBL/GenBank/DDBJ databases">
        <title>A chromosome-scale assembly and high-density genetic map of the yellow drum (Nibea albiflora) genome.</title>
        <authorList>
            <person name="Xu D."/>
            <person name="Zhang W."/>
            <person name="Chen R."/>
            <person name="Tan P."/>
            <person name="Wang L."/>
            <person name="Song H."/>
            <person name="Tian L."/>
            <person name="Zhu Q."/>
            <person name="Wang B."/>
        </authorList>
    </citation>
    <scope>NUCLEOTIDE SEQUENCE</scope>
    <source>
        <strain evidence="1">ZJHYS-2018</strain>
    </source>
</reference>
<dbReference type="Proteomes" id="UP000805704">
    <property type="component" value="Chromosome 1"/>
</dbReference>
<protein>
    <submittedName>
        <fullName evidence="1">Lipopolysaccharide-induced tumor necrosis factor-alpha factor-like protein</fullName>
    </submittedName>
</protein>
<name>A0ACB7FL66_NIBAL</name>
<evidence type="ECO:0000313" key="1">
    <source>
        <dbReference type="EMBL" id="KAG8015188.1"/>
    </source>
</evidence>
<proteinExistence type="predicted"/>
<organism evidence="1 2">
    <name type="scientific">Nibea albiflora</name>
    <name type="common">Yellow drum</name>
    <name type="synonym">Corvina albiflora</name>
    <dbReference type="NCBI Taxonomy" id="240163"/>
    <lineage>
        <taxon>Eukaryota</taxon>
        <taxon>Metazoa</taxon>
        <taxon>Chordata</taxon>
        <taxon>Craniata</taxon>
        <taxon>Vertebrata</taxon>
        <taxon>Euteleostomi</taxon>
        <taxon>Actinopterygii</taxon>
        <taxon>Neopterygii</taxon>
        <taxon>Teleostei</taxon>
        <taxon>Neoteleostei</taxon>
        <taxon>Acanthomorphata</taxon>
        <taxon>Eupercaria</taxon>
        <taxon>Sciaenidae</taxon>
        <taxon>Nibea</taxon>
    </lineage>
</organism>
<sequence>MEKGPPPPQMQAPPYPGPPVGVYQAQPTIHTVAQPAYQYSAQQPQVVQPVNHVVVVQHLPTDCPGQMRCPHCQTSVVTRTEYRNGMLTWLICAILGVFLCWPCCLIPFCVDGCKDVEHICPSCNNVLHIYKRR</sequence>
<evidence type="ECO:0000313" key="2">
    <source>
        <dbReference type="Proteomes" id="UP000805704"/>
    </source>
</evidence>
<accession>A0ACB7FL66</accession>
<dbReference type="EMBL" id="CM024789">
    <property type="protein sequence ID" value="KAG8015188.1"/>
    <property type="molecule type" value="Genomic_DNA"/>
</dbReference>